<evidence type="ECO:0000256" key="1">
    <source>
        <dbReference type="SAM" id="Phobius"/>
    </source>
</evidence>
<dbReference type="RefSeq" id="WP_176788876.1">
    <property type="nucleotide sequence ID" value="NZ_JABXWR010000001.1"/>
</dbReference>
<feature type="transmembrane region" description="Helical" evidence="1">
    <location>
        <begin position="38"/>
        <end position="59"/>
    </location>
</feature>
<organism evidence="2 3">
    <name type="scientific">Methanofollis tationis</name>
    <dbReference type="NCBI Taxonomy" id="81417"/>
    <lineage>
        <taxon>Archaea</taxon>
        <taxon>Methanobacteriati</taxon>
        <taxon>Methanobacteriota</taxon>
        <taxon>Stenosarchaea group</taxon>
        <taxon>Methanomicrobia</taxon>
        <taxon>Methanomicrobiales</taxon>
        <taxon>Methanomicrobiaceae</taxon>
        <taxon>Methanofollis</taxon>
    </lineage>
</organism>
<dbReference type="OrthoDB" id="377667at2157"/>
<keyword evidence="3" id="KW-1185">Reference proteome</keyword>
<dbReference type="AlphaFoldDB" id="A0A7K4HPS3"/>
<name>A0A7K4HPS3_9EURY</name>
<gene>
    <name evidence="2" type="ORF">HWN36_08080</name>
</gene>
<dbReference type="Proteomes" id="UP000570823">
    <property type="component" value="Unassembled WGS sequence"/>
</dbReference>
<accession>A0A7K4HPS3</accession>
<reference evidence="2 3" key="1">
    <citation type="submission" date="2020-06" db="EMBL/GenBank/DDBJ databases">
        <title>Methanofollis fontis sp. nov., a methanogen isolated from marine sediments near a cold seep at Four-Way Closure Ridge offshore southwestern Taiwan.</title>
        <authorList>
            <person name="Chen S.-C."/>
            <person name="Teng N.-H."/>
            <person name="Lin Y.-S."/>
            <person name="Lai M.-C."/>
            <person name="Chen H.-H."/>
            <person name="Wang C.-C."/>
        </authorList>
    </citation>
    <scope>NUCLEOTIDE SEQUENCE [LARGE SCALE GENOMIC DNA]</scope>
    <source>
        <strain evidence="2 3">DSM 2702</strain>
    </source>
</reference>
<evidence type="ECO:0000313" key="3">
    <source>
        <dbReference type="Proteomes" id="UP000570823"/>
    </source>
</evidence>
<keyword evidence="1" id="KW-1133">Transmembrane helix</keyword>
<feature type="transmembrane region" description="Helical" evidence="1">
    <location>
        <begin position="65"/>
        <end position="87"/>
    </location>
</feature>
<evidence type="ECO:0000313" key="2">
    <source>
        <dbReference type="EMBL" id="NVO67266.1"/>
    </source>
</evidence>
<dbReference type="EMBL" id="JABXWR010000001">
    <property type="protein sequence ID" value="NVO67266.1"/>
    <property type="molecule type" value="Genomic_DNA"/>
</dbReference>
<proteinExistence type="predicted"/>
<sequence>MIDASPKKGLAVMGISTGLLLGLAGTLALLFTAAAPLLAVLNALIFLMTAGIILIWLRIDGLPDGFVWGEIAGFTVLEIAICVVCVMG</sequence>
<keyword evidence="1" id="KW-0472">Membrane</keyword>
<comment type="caution">
    <text evidence="2">The sequence shown here is derived from an EMBL/GenBank/DDBJ whole genome shotgun (WGS) entry which is preliminary data.</text>
</comment>
<protein>
    <submittedName>
        <fullName evidence="2">Uncharacterized protein</fullName>
    </submittedName>
</protein>
<keyword evidence="1" id="KW-0812">Transmembrane</keyword>
<feature type="transmembrane region" description="Helical" evidence="1">
    <location>
        <begin position="12"/>
        <end position="31"/>
    </location>
</feature>